<sequence>MFSEEKNKNRNYGSIFVYCFFCFVLVVEVARFAKPYYNLQNLMETEAIVEEGFLDVENSGRLPCHSSGSGSVSVPARSHQKLSDTIRQESRARPPTSYCLKIQSFATLSKLVKDNGDMYESRPFSVGGYNWTFLIYPNENKPQGSGGYVSLYVRIDNSSLIANPEDVYAEITFLVYKSTIDKYHILKGYVEAKLRVIDQSRSNHVEKQVRGWPNATENGWGFEKFIPLADIKDTSKGFLVNDSLKLQIEILSFSKTDSL</sequence>
<dbReference type="PROSITE" id="PS50144">
    <property type="entry name" value="MATH"/>
    <property type="match status" value="1"/>
</dbReference>
<feature type="domain" description="MATH" evidence="2">
    <location>
        <begin position="95"/>
        <end position="250"/>
    </location>
</feature>
<evidence type="ECO:0000259" key="2">
    <source>
        <dbReference type="PROSITE" id="PS50144"/>
    </source>
</evidence>
<evidence type="ECO:0000256" key="1">
    <source>
        <dbReference type="SAM" id="Phobius"/>
    </source>
</evidence>
<accession>A0A8S1ZPW6</accession>
<keyword evidence="1" id="KW-0472">Membrane</keyword>
<dbReference type="InterPro" id="IPR002083">
    <property type="entry name" value="MATH/TRAF_dom"/>
</dbReference>
<dbReference type="AlphaFoldDB" id="A0A8S1ZPW6"/>
<dbReference type="CDD" id="cd00121">
    <property type="entry name" value="MATH"/>
    <property type="match status" value="1"/>
</dbReference>
<dbReference type="Proteomes" id="UP000682877">
    <property type="component" value="Chromosome 2"/>
</dbReference>
<dbReference type="PANTHER" id="PTHR46162:SF58">
    <property type="entry name" value="TRAF-LIKE FAMILY PROTEIN"/>
    <property type="match status" value="1"/>
</dbReference>
<dbReference type="Pfam" id="PF22486">
    <property type="entry name" value="MATH_2"/>
    <property type="match status" value="1"/>
</dbReference>
<keyword evidence="4" id="KW-1185">Reference proteome</keyword>
<proteinExistence type="predicted"/>
<dbReference type="EMBL" id="LR999452">
    <property type="protein sequence ID" value="CAE5964026.1"/>
    <property type="molecule type" value="Genomic_DNA"/>
</dbReference>
<reference evidence="3" key="1">
    <citation type="submission" date="2021-01" db="EMBL/GenBank/DDBJ databases">
        <authorList>
            <person name="Bezrukov I."/>
        </authorList>
    </citation>
    <scope>NUCLEOTIDE SEQUENCE</scope>
</reference>
<protein>
    <recommendedName>
        <fullName evidence="2">MATH domain-containing protein</fullName>
    </recommendedName>
</protein>
<dbReference type="Gene3D" id="2.60.210.10">
    <property type="entry name" value="Apoptosis, Tumor Necrosis Factor Receptor Associated Protein 2, Chain A"/>
    <property type="match status" value="1"/>
</dbReference>
<dbReference type="InterPro" id="IPR008974">
    <property type="entry name" value="TRAF-like"/>
</dbReference>
<feature type="transmembrane region" description="Helical" evidence="1">
    <location>
        <begin position="12"/>
        <end position="33"/>
    </location>
</feature>
<dbReference type="SUPFAM" id="SSF49599">
    <property type="entry name" value="TRAF domain-like"/>
    <property type="match status" value="1"/>
</dbReference>
<name>A0A8S1ZPW6_ARAAE</name>
<dbReference type="SMART" id="SM00061">
    <property type="entry name" value="MATH"/>
    <property type="match status" value="1"/>
</dbReference>
<dbReference type="PANTHER" id="PTHR46162">
    <property type="entry name" value="TRAF-LIKE FAMILY PROTEIN"/>
    <property type="match status" value="1"/>
</dbReference>
<keyword evidence="1" id="KW-0812">Transmembrane</keyword>
<gene>
    <name evidence="3" type="ORF">AARE701A_LOCUS5350</name>
</gene>
<evidence type="ECO:0000313" key="4">
    <source>
        <dbReference type="Proteomes" id="UP000682877"/>
    </source>
</evidence>
<organism evidence="3 4">
    <name type="scientific">Arabidopsis arenosa</name>
    <name type="common">Sand rock-cress</name>
    <name type="synonym">Cardaminopsis arenosa</name>
    <dbReference type="NCBI Taxonomy" id="38785"/>
    <lineage>
        <taxon>Eukaryota</taxon>
        <taxon>Viridiplantae</taxon>
        <taxon>Streptophyta</taxon>
        <taxon>Embryophyta</taxon>
        <taxon>Tracheophyta</taxon>
        <taxon>Spermatophyta</taxon>
        <taxon>Magnoliopsida</taxon>
        <taxon>eudicotyledons</taxon>
        <taxon>Gunneridae</taxon>
        <taxon>Pentapetalae</taxon>
        <taxon>rosids</taxon>
        <taxon>malvids</taxon>
        <taxon>Brassicales</taxon>
        <taxon>Brassicaceae</taxon>
        <taxon>Camelineae</taxon>
        <taxon>Arabidopsis</taxon>
    </lineage>
</organism>
<evidence type="ECO:0000313" key="3">
    <source>
        <dbReference type="EMBL" id="CAE5964026.1"/>
    </source>
</evidence>
<keyword evidence="1" id="KW-1133">Transmembrane helix</keyword>